<comment type="subcellular location">
    <subcellularLocation>
        <location evidence="1">Secreted</location>
    </subcellularLocation>
</comment>
<evidence type="ECO:0000256" key="4">
    <source>
        <dbReference type="SAM" id="Coils"/>
    </source>
</evidence>
<keyword evidence="2" id="KW-0964">Secreted</keyword>
<protein>
    <submittedName>
        <fullName evidence="6">Olfactomedin-like protein 1</fullName>
    </submittedName>
</protein>
<comment type="caution">
    <text evidence="6">The sequence shown here is derived from an EMBL/GenBank/DDBJ whole genome shotgun (WGS) entry which is preliminary data.</text>
</comment>
<feature type="domain" description="Olfactomedin-like" evidence="5">
    <location>
        <begin position="233"/>
        <end position="489"/>
    </location>
</feature>
<proteinExistence type="predicted"/>
<keyword evidence="4" id="KW-0175">Coiled coil</keyword>
<dbReference type="Proteomes" id="UP001174136">
    <property type="component" value="Unassembled WGS sequence"/>
</dbReference>
<evidence type="ECO:0000256" key="2">
    <source>
        <dbReference type="ARBA" id="ARBA00022525"/>
    </source>
</evidence>
<dbReference type="InterPro" id="IPR050605">
    <property type="entry name" value="Olfactomedin-like_domain"/>
</dbReference>
<keyword evidence="7" id="KW-1185">Reference proteome</keyword>
<dbReference type="GO" id="GO:0007165">
    <property type="term" value="P:signal transduction"/>
    <property type="evidence" value="ECO:0007669"/>
    <property type="project" value="TreeGrafter"/>
</dbReference>
<evidence type="ECO:0000313" key="7">
    <source>
        <dbReference type="Proteomes" id="UP001174136"/>
    </source>
</evidence>
<dbReference type="PANTHER" id="PTHR23192">
    <property type="entry name" value="OLFACTOMEDIN-RELATED"/>
    <property type="match status" value="1"/>
</dbReference>
<name>A0AA47NQB8_MERPO</name>
<dbReference type="Pfam" id="PF02191">
    <property type="entry name" value="OLF"/>
    <property type="match status" value="1"/>
</dbReference>
<dbReference type="EMBL" id="JAOPHQ010006258">
    <property type="protein sequence ID" value="KAK0132592.1"/>
    <property type="molecule type" value="Genomic_DNA"/>
</dbReference>
<accession>A0AA47NQB8</accession>
<feature type="coiled-coil region" evidence="4">
    <location>
        <begin position="176"/>
        <end position="225"/>
    </location>
</feature>
<evidence type="ECO:0000313" key="6">
    <source>
        <dbReference type="EMBL" id="KAK0132592.1"/>
    </source>
</evidence>
<keyword evidence="3" id="KW-1015">Disulfide bond</keyword>
<dbReference type="InterPro" id="IPR003112">
    <property type="entry name" value="Olfac-like_dom"/>
</dbReference>
<dbReference type="SMART" id="SM00284">
    <property type="entry name" value="OLF"/>
    <property type="match status" value="1"/>
</dbReference>
<dbReference type="GO" id="GO:0005615">
    <property type="term" value="C:extracellular space"/>
    <property type="evidence" value="ECO:0007669"/>
    <property type="project" value="TreeGrafter"/>
</dbReference>
<evidence type="ECO:0000256" key="3">
    <source>
        <dbReference type="PROSITE-ProRule" id="PRU00446"/>
    </source>
</evidence>
<sequence length="493" mass="55646">MQVDLDQKLIFPSEIITTNLRPDLILWSTSQESLYVMVLCHGKLQIAISAPDEAADTGSTTFTTSGRSTRRHTAVPGTAASHTSVVSERSRMLFGLVVPILLLSLTRPGLVRGQSSPQDAFMIQYFERRLTQLEERLHQCEQSAATMTQRFYDLTSDFRSQLSTLNVVRSEVRTQMESMSSRVDRVEGELEYLENKIPAPQNIEIEEALLEQQVLDAELEQLQKKAKLKLHNDCSNALSAVKSLKIVKKEGDTHGSWFRDPSSGSSKLYFLSGLRNDTLLEYTSVKSFTEGSSKHSPKEVKLPSYWQGTGHMVYKGFLFYHKADTPNQIVKVRLLNGTQADTMLLSGAGRLPAYSLNPNTYIDLAVDELGLWVIHADPDYAGNLVITKLDPDTLAVEHTWDTLCRSRGAEGAFLICGTLYVVYNTRYGGRSSVQCLYDIHDTIHSEESPVLFFPKRYTSHSSLHYHSQDKQLYAWDDGYQTIYKVETHRKDQI</sequence>
<feature type="coiled-coil region" evidence="4">
    <location>
        <begin position="123"/>
        <end position="150"/>
    </location>
</feature>
<dbReference type="PANTHER" id="PTHR23192:SF13">
    <property type="entry name" value="OLFACTOMEDIN-LIKE PROTEIN 1"/>
    <property type="match status" value="1"/>
</dbReference>
<gene>
    <name evidence="6" type="primary">OLFML1</name>
    <name evidence="6" type="ORF">N1851_032559</name>
</gene>
<feature type="disulfide bond" evidence="3">
    <location>
        <begin position="234"/>
        <end position="416"/>
    </location>
</feature>
<organism evidence="6 7">
    <name type="scientific">Merluccius polli</name>
    <name type="common">Benguela hake</name>
    <name type="synonym">Merluccius cadenati</name>
    <dbReference type="NCBI Taxonomy" id="89951"/>
    <lineage>
        <taxon>Eukaryota</taxon>
        <taxon>Metazoa</taxon>
        <taxon>Chordata</taxon>
        <taxon>Craniata</taxon>
        <taxon>Vertebrata</taxon>
        <taxon>Euteleostomi</taxon>
        <taxon>Actinopterygii</taxon>
        <taxon>Neopterygii</taxon>
        <taxon>Teleostei</taxon>
        <taxon>Neoteleostei</taxon>
        <taxon>Acanthomorphata</taxon>
        <taxon>Zeiogadaria</taxon>
        <taxon>Gadariae</taxon>
        <taxon>Gadiformes</taxon>
        <taxon>Gadoidei</taxon>
        <taxon>Merlucciidae</taxon>
        <taxon>Merluccius</taxon>
    </lineage>
</organism>
<dbReference type="AlphaFoldDB" id="A0AA47NQB8"/>
<reference evidence="6" key="1">
    <citation type="journal article" date="2023" name="Front. Mar. Sci.">
        <title>A new Merluccius polli reference genome to investigate the effects of global change in West African waters.</title>
        <authorList>
            <person name="Mateo J.L."/>
            <person name="Blanco-Fernandez C."/>
            <person name="Garcia-Vazquez E."/>
            <person name="Machado-Schiaffino G."/>
        </authorList>
    </citation>
    <scope>NUCLEOTIDE SEQUENCE</scope>
    <source>
        <strain evidence="6">C29</strain>
        <tissue evidence="6">Fin</tissue>
    </source>
</reference>
<dbReference type="PROSITE" id="PS51132">
    <property type="entry name" value="OLF"/>
    <property type="match status" value="1"/>
</dbReference>
<evidence type="ECO:0000256" key="1">
    <source>
        <dbReference type="ARBA" id="ARBA00004613"/>
    </source>
</evidence>
<evidence type="ECO:0000259" key="5">
    <source>
        <dbReference type="PROSITE" id="PS51132"/>
    </source>
</evidence>